<gene>
    <name evidence="8" type="ORF">GCM10010449_20590</name>
</gene>
<dbReference type="PANTHER" id="PTHR42711:SF5">
    <property type="entry name" value="ABC TRANSPORTER ATP-BINDING PROTEIN NATA"/>
    <property type="match status" value="1"/>
</dbReference>
<accession>A0ABP6MEF3</accession>
<reference evidence="9" key="1">
    <citation type="journal article" date="2019" name="Int. J. Syst. Evol. Microbiol.">
        <title>The Global Catalogue of Microorganisms (GCM) 10K type strain sequencing project: providing services to taxonomists for standard genome sequencing and annotation.</title>
        <authorList>
            <consortium name="The Broad Institute Genomics Platform"/>
            <consortium name="The Broad Institute Genome Sequencing Center for Infectious Disease"/>
            <person name="Wu L."/>
            <person name="Ma J."/>
        </authorList>
    </citation>
    <scope>NUCLEOTIDE SEQUENCE [LARGE SCALE GENOMIC DNA]</scope>
    <source>
        <strain evidence="9">JCM 9092</strain>
    </source>
</reference>
<keyword evidence="6" id="KW-0046">Antibiotic resistance</keyword>
<evidence type="ECO:0000313" key="9">
    <source>
        <dbReference type="Proteomes" id="UP001501637"/>
    </source>
</evidence>
<protein>
    <recommendedName>
        <fullName evidence="7">ABC transporter domain-containing protein</fullName>
    </recommendedName>
</protein>
<feature type="domain" description="ABC transporter" evidence="7">
    <location>
        <begin position="4"/>
        <end position="231"/>
    </location>
</feature>
<evidence type="ECO:0000256" key="1">
    <source>
        <dbReference type="ARBA" id="ARBA00004202"/>
    </source>
</evidence>
<proteinExistence type="inferred from homology"/>
<dbReference type="InterPro" id="IPR003593">
    <property type="entry name" value="AAA+_ATPase"/>
</dbReference>
<dbReference type="SUPFAM" id="SSF52540">
    <property type="entry name" value="P-loop containing nucleoside triphosphate hydrolases"/>
    <property type="match status" value="1"/>
</dbReference>
<organism evidence="8 9">
    <name type="scientific">Streptomyces rectiviolaceus</name>
    <dbReference type="NCBI Taxonomy" id="332591"/>
    <lineage>
        <taxon>Bacteria</taxon>
        <taxon>Bacillati</taxon>
        <taxon>Actinomycetota</taxon>
        <taxon>Actinomycetes</taxon>
        <taxon>Kitasatosporales</taxon>
        <taxon>Streptomycetaceae</taxon>
        <taxon>Streptomyces</taxon>
    </lineage>
</organism>
<keyword evidence="9" id="KW-1185">Reference proteome</keyword>
<dbReference type="Pfam" id="PF00005">
    <property type="entry name" value="ABC_tran"/>
    <property type="match status" value="1"/>
</dbReference>
<dbReference type="PANTHER" id="PTHR42711">
    <property type="entry name" value="ABC TRANSPORTER ATP-BINDING PROTEIN"/>
    <property type="match status" value="1"/>
</dbReference>
<evidence type="ECO:0000256" key="6">
    <source>
        <dbReference type="ARBA" id="ARBA00023251"/>
    </source>
</evidence>
<keyword evidence="4" id="KW-0547">Nucleotide-binding</keyword>
<comment type="caution">
    <text evidence="8">The sequence shown here is derived from an EMBL/GenBank/DDBJ whole genome shotgun (WGS) entry which is preliminary data.</text>
</comment>
<evidence type="ECO:0000259" key="7">
    <source>
        <dbReference type="PROSITE" id="PS50893"/>
    </source>
</evidence>
<sequence length="311" mass="32755">MTGVRLDGVVAGYRGRPVIGPIDTELAPGVHVLLGRNGAGKTTLMRVLAGILPPLAGRVLLGGTDLATHREAKRAIGVLTHRAALSPQLSVRDNLEFWARVQGLDRALHTERIRDAAARFDIEGLLGRRTARLSRGQLQRADLARLTLTDPDVLLLDEPMTGLDPVSAEHTRALVRSWGAHKTVLYSTHSVPEAMTLASHLLVLKGGALHGLPAAGEAEQAASPSAYDLRTSRGGGAWERAELGQGTTIGEHIAGLVAGGVEVTDVRPVSEGRVSVDTVSAGVADITEPGTETVTRTAIETAIHQLLDDSS</sequence>
<dbReference type="SMART" id="SM00382">
    <property type="entry name" value="AAA"/>
    <property type="match status" value="1"/>
</dbReference>
<evidence type="ECO:0000256" key="2">
    <source>
        <dbReference type="ARBA" id="ARBA00005417"/>
    </source>
</evidence>
<keyword evidence="5" id="KW-0067">ATP-binding</keyword>
<comment type="similarity">
    <text evidence="2">Belongs to the ABC transporter superfamily.</text>
</comment>
<dbReference type="Proteomes" id="UP001501637">
    <property type="component" value="Unassembled WGS sequence"/>
</dbReference>
<dbReference type="InterPro" id="IPR003439">
    <property type="entry name" value="ABC_transporter-like_ATP-bd"/>
</dbReference>
<keyword evidence="3" id="KW-0813">Transport</keyword>
<dbReference type="Gene3D" id="3.40.50.300">
    <property type="entry name" value="P-loop containing nucleotide triphosphate hydrolases"/>
    <property type="match status" value="1"/>
</dbReference>
<evidence type="ECO:0000256" key="4">
    <source>
        <dbReference type="ARBA" id="ARBA00022741"/>
    </source>
</evidence>
<comment type="subcellular location">
    <subcellularLocation>
        <location evidence="1">Cell membrane</location>
        <topology evidence="1">Peripheral membrane protein</topology>
    </subcellularLocation>
</comment>
<dbReference type="InterPro" id="IPR050763">
    <property type="entry name" value="ABC_transporter_ATP-binding"/>
</dbReference>
<evidence type="ECO:0000256" key="3">
    <source>
        <dbReference type="ARBA" id="ARBA00022448"/>
    </source>
</evidence>
<dbReference type="PROSITE" id="PS50893">
    <property type="entry name" value="ABC_TRANSPORTER_2"/>
    <property type="match status" value="1"/>
</dbReference>
<evidence type="ECO:0000313" key="8">
    <source>
        <dbReference type="EMBL" id="GAA3097005.1"/>
    </source>
</evidence>
<name>A0ABP6MEF3_9ACTN</name>
<dbReference type="RefSeq" id="WP_344520292.1">
    <property type="nucleotide sequence ID" value="NZ_BAAAUG010000030.1"/>
</dbReference>
<dbReference type="InterPro" id="IPR027417">
    <property type="entry name" value="P-loop_NTPase"/>
</dbReference>
<evidence type="ECO:0000256" key="5">
    <source>
        <dbReference type="ARBA" id="ARBA00022840"/>
    </source>
</evidence>
<dbReference type="EMBL" id="BAAAUG010000030">
    <property type="protein sequence ID" value="GAA3097005.1"/>
    <property type="molecule type" value="Genomic_DNA"/>
</dbReference>